<reference evidence="10" key="1">
    <citation type="submission" date="2021-01" db="EMBL/GenBank/DDBJ databases">
        <authorList>
            <person name="Corre E."/>
            <person name="Pelletier E."/>
            <person name="Niang G."/>
            <person name="Scheremetjew M."/>
            <person name="Finn R."/>
            <person name="Kale V."/>
            <person name="Holt S."/>
            <person name="Cochrane G."/>
            <person name="Meng A."/>
            <person name="Brown T."/>
            <person name="Cohen L."/>
        </authorList>
    </citation>
    <scope>NUCLEOTIDE SEQUENCE</scope>
    <source>
        <strain evidence="10">B650</strain>
    </source>
</reference>
<dbReference type="PANTHER" id="PTHR19879">
    <property type="entry name" value="TRANSCRIPTION INITIATION FACTOR TFIID"/>
    <property type="match status" value="1"/>
</dbReference>
<gene>
    <name evidence="10" type="ORF">LDAN0321_LOCUS978</name>
</gene>
<dbReference type="PROSITE" id="PS50294">
    <property type="entry name" value="WD_REPEATS_REGION"/>
    <property type="match status" value="3"/>
</dbReference>
<evidence type="ECO:0000256" key="6">
    <source>
        <dbReference type="ARBA" id="ARBA00023242"/>
    </source>
</evidence>
<dbReference type="AlphaFoldDB" id="A0A7S2JUK5"/>
<keyword evidence="3" id="KW-0677">Repeat</keyword>
<evidence type="ECO:0000256" key="3">
    <source>
        <dbReference type="ARBA" id="ARBA00022737"/>
    </source>
</evidence>
<dbReference type="InterPro" id="IPR007582">
    <property type="entry name" value="TFIID_NTD2"/>
</dbReference>
<dbReference type="Pfam" id="PF00400">
    <property type="entry name" value="WD40"/>
    <property type="match status" value="5"/>
</dbReference>
<evidence type="ECO:0000313" key="10">
    <source>
        <dbReference type="EMBL" id="CAD9556879.1"/>
    </source>
</evidence>
<evidence type="ECO:0000256" key="2">
    <source>
        <dbReference type="ARBA" id="ARBA00022574"/>
    </source>
</evidence>
<dbReference type="InterPro" id="IPR020472">
    <property type="entry name" value="WD40_PAC1"/>
</dbReference>
<keyword evidence="4" id="KW-0805">Transcription regulation</keyword>
<organism evidence="10">
    <name type="scientific">Leptocylindrus danicus</name>
    <dbReference type="NCBI Taxonomy" id="163516"/>
    <lineage>
        <taxon>Eukaryota</taxon>
        <taxon>Sar</taxon>
        <taxon>Stramenopiles</taxon>
        <taxon>Ochrophyta</taxon>
        <taxon>Bacillariophyta</taxon>
        <taxon>Coscinodiscophyceae</taxon>
        <taxon>Chaetocerotophycidae</taxon>
        <taxon>Leptocylindrales</taxon>
        <taxon>Leptocylindraceae</taxon>
        <taxon>Leptocylindrus</taxon>
    </lineage>
</organism>
<dbReference type="PROSITE" id="PS50082">
    <property type="entry name" value="WD_REPEATS_2"/>
    <property type="match status" value="5"/>
</dbReference>
<name>A0A7S2JUK5_9STRA</name>
<dbReference type="PROSITE" id="PS00678">
    <property type="entry name" value="WD_REPEATS_1"/>
    <property type="match status" value="2"/>
</dbReference>
<accession>A0A7S2JUK5</accession>
<dbReference type="Gene3D" id="1.25.40.500">
    <property type="entry name" value="TFIID subunit TAF5, NTD2 domain"/>
    <property type="match status" value="2"/>
</dbReference>
<keyword evidence="6" id="KW-0539">Nucleus</keyword>
<dbReference type="InterPro" id="IPR036322">
    <property type="entry name" value="WD40_repeat_dom_sf"/>
</dbReference>
<evidence type="ECO:0000259" key="9">
    <source>
        <dbReference type="Pfam" id="PF04494"/>
    </source>
</evidence>
<feature type="repeat" description="WD" evidence="7">
    <location>
        <begin position="765"/>
        <end position="806"/>
    </location>
</feature>
<evidence type="ECO:0000256" key="8">
    <source>
        <dbReference type="SAM" id="MobiDB-lite"/>
    </source>
</evidence>
<dbReference type="EMBL" id="HBGY01001417">
    <property type="protein sequence ID" value="CAD9556879.1"/>
    <property type="molecule type" value="Transcribed_RNA"/>
</dbReference>
<dbReference type="CDD" id="cd00200">
    <property type="entry name" value="WD40"/>
    <property type="match status" value="1"/>
</dbReference>
<sequence length="857" mass="92711">MNNPNQGSGPRPNPGTDGSNQSNQITDEVVLTYLRHRGLQHAAVQLQKQLLASSTDVNSKKVPLDMQVLEDSNRADKSQLSKAIGVSGGMGYDLDSGSNIVQWGIGGASNSTSKYLAGEAEARQYQAAFSALQAWVLELPGSNESNVSSKPELQGVCFPILVHVYCDMLEVGLEVQARTLLEIWRSVHEKTFGEELKDLDLCTSTKDILNLNTLVSSNNDAISELRNAYAKISMLTQEKTRKTDQIRASSTGADDPNNKAYLAKIDEQLSMYEAKNMDAASRVKSVSEQLLNYPFLKRARSSRWQITLSSSSYELLTSFLSRDSMLPLSSLLQNKCHIHVEDQDPVPYTPTGIFDDIKEIPESSTKEKTGPDVIPSTTSSASAQIDNIAWAVPHNVKSKEGGHELPYPDFEKDEFNKALLLHGFRRLTALETKAEIDEEKKNEELRSHYGKSAADITDNVADPLSPSILLSTCCTVASSVSNLGLKETDIGIACARLSPSDGRKIAVGCEDSSLRIWALDGSHQRRRKVPGENGKGTVDEARGSTGEVGDALVLLGHKGGWPVFGIDWCRDGRHLISCGGDSTIRLWDTAAVGPVGNIAKVQKTSSSSTTTGKSQTNSPVVEVGGAALCVYRGHALGTSVWDCQFAPSGYYFASCGVDKTVRLWTTDRIAPVRVFAGHIASVGCVAWHPNCNYVLSGSDDKSVRMWDVQSGRCIRILTGLAGFVSALAVSPDGKYAVAGDEKGFIHIWDLGSGRLVQEIRPTIGESNVSTAVYTLAYSSCGSALVSGGADCCVKIWDVRGASENRTVPDYAKDDVCHTGPSGLITEPVKRFATNRTQLLSLRYTKRNLLMGVGKFIA</sequence>
<feature type="repeat" description="WD" evidence="7">
    <location>
        <begin position="675"/>
        <end position="716"/>
    </location>
</feature>
<dbReference type="Gene3D" id="2.130.10.10">
    <property type="entry name" value="YVTN repeat-like/Quinoprotein amine dehydrogenase"/>
    <property type="match status" value="2"/>
</dbReference>
<dbReference type="SMART" id="SM00320">
    <property type="entry name" value="WD40"/>
    <property type="match status" value="6"/>
</dbReference>
<feature type="region of interest" description="Disordered" evidence="8">
    <location>
        <begin position="1"/>
        <end position="23"/>
    </location>
</feature>
<dbReference type="GO" id="GO:0016251">
    <property type="term" value="F:RNA polymerase II general transcription initiation factor activity"/>
    <property type="evidence" value="ECO:0007669"/>
    <property type="project" value="TreeGrafter"/>
</dbReference>
<dbReference type="InterPro" id="IPR001680">
    <property type="entry name" value="WD40_rpt"/>
</dbReference>
<keyword evidence="5" id="KW-0804">Transcription</keyword>
<dbReference type="PRINTS" id="PR00320">
    <property type="entry name" value="GPROTEINBRPT"/>
</dbReference>
<evidence type="ECO:0000256" key="1">
    <source>
        <dbReference type="ARBA" id="ARBA00004123"/>
    </source>
</evidence>
<dbReference type="InterPro" id="IPR015943">
    <property type="entry name" value="WD40/YVTN_repeat-like_dom_sf"/>
</dbReference>
<comment type="subcellular location">
    <subcellularLocation>
        <location evidence="1">Nucleus</location>
    </subcellularLocation>
</comment>
<feature type="repeat" description="WD" evidence="7">
    <location>
        <begin position="645"/>
        <end position="674"/>
    </location>
</feature>
<evidence type="ECO:0000256" key="4">
    <source>
        <dbReference type="ARBA" id="ARBA00023015"/>
    </source>
</evidence>
<evidence type="ECO:0000256" key="7">
    <source>
        <dbReference type="PROSITE-ProRule" id="PRU00221"/>
    </source>
</evidence>
<dbReference type="PANTHER" id="PTHR19879:SF1">
    <property type="entry name" value="CANNONBALL-RELATED"/>
    <property type="match status" value="1"/>
</dbReference>
<feature type="repeat" description="WD" evidence="7">
    <location>
        <begin position="717"/>
        <end position="758"/>
    </location>
</feature>
<dbReference type="InterPro" id="IPR019775">
    <property type="entry name" value="WD40_repeat_CS"/>
</dbReference>
<proteinExistence type="predicted"/>
<feature type="repeat" description="WD" evidence="7">
    <location>
        <begin position="563"/>
        <end position="588"/>
    </location>
</feature>
<protein>
    <recommendedName>
        <fullName evidence="9">TFIID subunit TAF5 NTD2 domain-containing protein</fullName>
    </recommendedName>
</protein>
<keyword evidence="2 7" id="KW-0853">WD repeat</keyword>
<dbReference type="InterPro" id="IPR037264">
    <property type="entry name" value="TFIID_NTD2_sf"/>
</dbReference>
<dbReference type="GO" id="GO:0006367">
    <property type="term" value="P:transcription initiation at RNA polymerase II promoter"/>
    <property type="evidence" value="ECO:0007669"/>
    <property type="project" value="TreeGrafter"/>
</dbReference>
<dbReference type="SUPFAM" id="SSF50978">
    <property type="entry name" value="WD40 repeat-like"/>
    <property type="match status" value="1"/>
</dbReference>
<dbReference type="GO" id="GO:0005669">
    <property type="term" value="C:transcription factor TFIID complex"/>
    <property type="evidence" value="ECO:0007669"/>
    <property type="project" value="TreeGrafter"/>
</dbReference>
<evidence type="ECO:0000256" key="5">
    <source>
        <dbReference type="ARBA" id="ARBA00023163"/>
    </source>
</evidence>
<dbReference type="Pfam" id="PF04494">
    <property type="entry name" value="TFIID_NTD2"/>
    <property type="match status" value="1"/>
</dbReference>
<dbReference type="SUPFAM" id="SSF160897">
    <property type="entry name" value="Taf5 N-terminal domain-like"/>
    <property type="match status" value="2"/>
</dbReference>
<feature type="domain" description="TFIID subunit TAF5 NTD2" evidence="9">
    <location>
        <begin position="120"/>
        <end position="212"/>
    </location>
</feature>